<dbReference type="InterPro" id="IPR036563">
    <property type="entry name" value="MoaE_sf"/>
</dbReference>
<proteinExistence type="predicted"/>
<evidence type="ECO:0000313" key="2">
    <source>
        <dbReference type="Proteomes" id="UP000074294"/>
    </source>
</evidence>
<dbReference type="Gene3D" id="3.90.1170.40">
    <property type="entry name" value="Molybdopterin biosynthesis MoaE subunit"/>
    <property type="match status" value="1"/>
</dbReference>
<dbReference type="AlphaFoldDB" id="A0A147K143"/>
<dbReference type="Proteomes" id="UP000074294">
    <property type="component" value="Unassembled WGS sequence"/>
</dbReference>
<dbReference type="PANTHER" id="PTHR23404">
    <property type="entry name" value="MOLYBDOPTERIN SYNTHASE RELATED"/>
    <property type="match status" value="1"/>
</dbReference>
<evidence type="ECO:0008006" key="3">
    <source>
        <dbReference type="Google" id="ProtNLM"/>
    </source>
</evidence>
<reference evidence="1 2" key="1">
    <citation type="journal article" date="2016" name="Nat. Microbiol.">
        <title>Genomic inference of the metabolism of cosmopolitan subsurface Archaea, Hadesarchaea.</title>
        <authorList>
            <person name="Baker B.J."/>
            <person name="Saw J.H."/>
            <person name="Lind A.E."/>
            <person name="Lazar C.S."/>
            <person name="Hinrichs K.-U."/>
            <person name="Teske A.P."/>
            <person name="Ettema T.J."/>
        </authorList>
    </citation>
    <scope>NUCLEOTIDE SEQUENCE [LARGE SCALE GENOMIC DNA]</scope>
</reference>
<evidence type="ECO:0000313" key="1">
    <source>
        <dbReference type="EMBL" id="KUO42569.1"/>
    </source>
</evidence>
<dbReference type="EMBL" id="LQMQ01000003">
    <property type="protein sequence ID" value="KUO42569.1"/>
    <property type="molecule type" value="Genomic_DNA"/>
</dbReference>
<organism evidence="1 2">
    <name type="scientific">Hadarchaeum yellowstonense</name>
    <dbReference type="NCBI Taxonomy" id="1776334"/>
    <lineage>
        <taxon>Archaea</taxon>
        <taxon>Methanobacteriati</taxon>
        <taxon>Candidatus Hadarchaeota</taxon>
        <taxon>Candidatus Hadarchaeia</taxon>
        <taxon>Candidatus Hadarchaeales</taxon>
        <taxon>Candidatus Hadarchaeaceae</taxon>
        <taxon>Candidatus Hadarchaeum</taxon>
    </lineage>
</organism>
<gene>
    <name evidence="1" type="ORF">APZ16_01950</name>
</gene>
<dbReference type="Pfam" id="PF02391">
    <property type="entry name" value="MoaE"/>
    <property type="match status" value="1"/>
</dbReference>
<dbReference type="STRING" id="1776334.APZ16_01950"/>
<accession>A0A147K143</accession>
<dbReference type="SUPFAM" id="SSF54690">
    <property type="entry name" value="Molybdopterin synthase subunit MoaE"/>
    <property type="match status" value="1"/>
</dbReference>
<dbReference type="InterPro" id="IPR003448">
    <property type="entry name" value="Mopterin_biosynth_MoaE"/>
</dbReference>
<dbReference type="CDD" id="cd00756">
    <property type="entry name" value="MoaE"/>
    <property type="match status" value="1"/>
</dbReference>
<comment type="caution">
    <text evidence="1">The sequence shown here is derived from an EMBL/GenBank/DDBJ whole genome shotgun (WGS) entry which is preliminary data.</text>
</comment>
<protein>
    <recommendedName>
        <fullName evidence="3">Molybdenum cofactor biosynthesis protein MoaE</fullName>
    </recommendedName>
</protein>
<sequence>MLLPDVGIHRKGEVNLPNLFEKMRASLGKEVGAIGCFVGVVRGISAEGEPVKHLYYENSEEAVEKLGEIAADIERRPGISSVMIHHVVDELSPGDDAIYVLVAGARRAEVFRALPEIMDRVKKEVPIWKEEVTEKKRRWGHEIH</sequence>
<dbReference type="GO" id="GO:0006777">
    <property type="term" value="P:Mo-molybdopterin cofactor biosynthetic process"/>
    <property type="evidence" value="ECO:0007669"/>
    <property type="project" value="InterPro"/>
</dbReference>
<name>A0A147K143_HADYE</name>